<evidence type="ECO:0000313" key="2">
    <source>
        <dbReference type="Proteomes" id="UP001148018"/>
    </source>
</evidence>
<sequence>MVLIPVAGGNTTARPGGVEGADGAATSIFMESSTKGAPACHPQTSDVVTPTLGSQGTGIAVLGRRVMTPKGGGMGMTLIEAMKECVGLPLEHLPDQLLLVPVDDGWY</sequence>
<dbReference type="Proteomes" id="UP001148018">
    <property type="component" value="Unassembled WGS sequence"/>
</dbReference>
<organism evidence="1 2">
    <name type="scientific">Muraenolepis orangiensis</name>
    <name type="common">Patagonian moray cod</name>
    <dbReference type="NCBI Taxonomy" id="630683"/>
    <lineage>
        <taxon>Eukaryota</taxon>
        <taxon>Metazoa</taxon>
        <taxon>Chordata</taxon>
        <taxon>Craniata</taxon>
        <taxon>Vertebrata</taxon>
        <taxon>Euteleostomi</taxon>
        <taxon>Actinopterygii</taxon>
        <taxon>Neopterygii</taxon>
        <taxon>Teleostei</taxon>
        <taxon>Neoteleostei</taxon>
        <taxon>Acanthomorphata</taxon>
        <taxon>Zeiogadaria</taxon>
        <taxon>Gadariae</taxon>
        <taxon>Gadiformes</taxon>
        <taxon>Muraenolepidoidei</taxon>
        <taxon>Muraenolepididae</taxon>
        <taxon>Muraenolepis</taxon>
    </lineage>
</organism>
<name>A0A9Q0IMD6_9TELE</name>
<evidence type="ECO:0000313" key="1">
    <source>
        <dbReference type="EMBL" id="KAJ3602231.1"/>
    </source>
</evidence>
<gene>
    <name evidence="1" type="ORF">NHX12_029990</name>
</gene>
<proteinExistence type="predicted"/>
<comment type="caution">
    <text evidence="1">The sequence shown here is derived from an EMBL/GenBank/DDBJ whole genome shotgun (WGS) entry which is preliminary data.</text>
</comment>
<protein>
    <submittedName>
        <fullName evidence="1">Uncharacterized protein</fullName>
    </submittedName>
</protein>
<reference evidence="1" key="1">
    <citation type="submission" date="2022-07" db="EMBL/GenBank/DDBJ databases">
        <title>Chromosome-level genome of Muraenolepis orangiensis.</title>
        <authorList>
            <person name="Kim J."/>
        </authorList>
    </citation>
    <scope>NUCLEOTIDE SEQUENCE</scope>
    <source>
        <strain evidence="1">KU_S4_2022</strain>
        <tissue evidence="1">Muscle</tissue>
    </source>
</reference>
<dbReference type="EMBL" id="JANIIK010000046">
    <property type="protein sequence ID" value="KAJ3602231.1"/>
    <property type="molecule type" value="Genomic_DNA"/>
</dbReference>
<keyword evidence="2" id="KW-1185">Reference proteome</keyword>
<accession>A0A9Q0IMD6</accession>
<dbReference type="AlphaFoldDB" id="A0A9Q0IMD6"/>